<accession>A0ABP7K7B7</accession>
<gene>
    <name evidence="1" type="ORF">GCM10022404_17090</name>
</gene>
<protein>
    <submittedName>
        <fullName evidence="1">Pyridoxamine 5'-phosphate oxidase family protein</fullName>
    </submittedName>
</protein>
<dbReference type="SUPFAM" id="SSF50475">
    <property type="entry name" value="FMN-binding split barrel"/>
    <property type="match status" value="1"/>
</dbReference>
<dbReference type="RefSeq" id="WP_344846352.1">
    <property type="nucleotide sequence ID" value="NZ_BAABDF010000007.1"/>
</dbReference>
<proteinExistence type="predicted"/>
<dbReference type="Proteomes" id="UP001399917">
    <property type="component" value="Unassembled WGS sequence"/>
</dbReference>
<name>A0ABP7K7B7_9RHOB</name>
<dbReference type="InterPro" id="IPR012349">
    <property type="entry name" value="Split_barrel_FMN-bd"/>
</dbReference>
<dbReference type="EMBL" id="BAABDF010000007">
    <property type="protein sequence ID" value="GAA3867539.1"/>
    <property type="molecule type" value="Genomic_DNA"/>
</dbReference>
<evidence type="ECO:0000313" key="1">
    <source>
        <dbReference type="EMBL" id="GAA3867539.1"/>
    </source>
</evidence>
<keyword evidence="2" id="KW-1185">Reference proteome</keyword>
<comment type="caution">
    <text evidence="1">The sequence shown here is derived from an EMBL/GenBank/DDBJ whole genome shotgun (WGS) entry which is preliminary data.</text>
</comment>
<sequence length="163" mass="17743">MSDKPTSPIRQTDDEARALAASILTGARIAALGLWDADAARPHVTRIAFVHDPDLGYFTLVSDLSKHASLMKQSPVASLLIGEAPDKGDPLAFPRLTLAADAAFIPRDARERVAMRALWLERHPKAALYIDFGDFNFVRFTPLGADLNGGFGKAFRLCKTDLP</sequence>
<dbReference type="Gene3D" id="2.30.110.10">
    <property type="entry name" value="Electron Transport, Fmn-binding Protein, Chain A"/>
    <property type="match status" value="1"/>
</dbReference>
<evidence type="ECO:0000313" key="2">
    <source>
        <dbReference type="Proteomes" id="UP001399917"/>
    </source>
</evidence>
<reference evidence="2" key="1">
    <citation type="journal article" date="2019" name="Int. J. Syst. Evol. Microbiol.">
        <title>The Global Catalogue of Microorganisms (GCM) 10K type strain sequencing project: providing services to taxonomists for standard genome sequencing and annotation.</title>
        <authorList>
            <consortium name="The Broad Institute Genomics Platform"/>
            <consortium name="The Broad Institute Genome Sequencing Center for Infectious Disease"/>
            <person name="Wu L."/>
            <person name="Ma J."/>
        </authorList>
    </citation>
    <scope>NUCLEOTIDE SEQUENCE [LARGE SCALE GENOMIC DNA]</scope>
    <source>
        <strain evidence="2">JCM 17190</strain>
    </source>
</reference>
<organism evidence="1 2">
    <name type="scientific">Celeribacter arenosi</name>
    <dbReference type="NCBI Taxonomy" id="792649"/>
    <lineage>
        <taxon>Bacteria</taxon>
        <taxon>Pseudomonadati</taxon>
        <taxon>Pseudomonadota</taxon>
        <taxon>Alphaproteobacteria</taxon>
        <taxon>Rhodobacterales</taxon>
        <taxon>Roseobacteraceae</taxon>
        <taxon>Celeribacter</taxon>
    </lineage>
</organism>